<evidence type="ECO:0000256" key="14">
    <source>
        <dbReference type="ARBA" id="ARBA00079807"/>
    </source>
</evidence>
<comment type="pathway">
    <text evidence="1 15">Pyrimidine metabolism; UMP biosynthesis via salvage pathway; UMP from uracil: step 1/1.</text>
</comment>
<dbReference type="GO" id="GO:0006223">
    <property type="term" value="P:uracil salvage"/>
    <property type="evidence" value="ECO:0007669"/>
    <property type="project" value="InterPro"/>
</dbReference>
<keyword evidence="5 15" id="KW-0328">Glycosyltransferase</keyword>
<dbReference type="InterPro" id="IPR034332">
    <property type="entry name" value="Upp_B"/>
</dbReference>
<dbReference type="Proteomes" id="UP000253501">
    <property type="component" value="Unassembled WGS sequence"/>
</dbReference>
<evidence type="ECO:0000256" key="5">
    <source>
        <dbReference type="ARBA" id="ARBA00022676"/>
    </source>
</evidence>
<evidence type="ECO:0000256" key="10">
    <source>
        <dbReference type="ARBA" id="ARBA00031082"/>
    </source>
</evidence>
<comment type="function">
    <text evidence="12 15">Catalyzes the conversion of uracil and 5-phospho-alpha-D-ribose 1-diphosphate (PRPP) to UMP and diphosphate.</text>
</comment>
<evidence type="ECO:0000313" key="17">
    <source>
        <dbReference type="EMBL" id="RCJ07098.1"/>
    </source>
</evidence>
<evidence type="ECO:0000259" key="16">
    <source>
        <dbReference type="Pfam" id="PF14681"/>
    </source>
</evidence>
<comment type="cofactor">
    <cofactor evidence="15">
        <name>Mg(2+)</name>
        <dbReference type="ChEBI" id="CHEBI:18420"/>
    </cofactor>
    <text evidence="15">Binds 1 Mg(2+) ion per subunit. The magnesium is bound as Mg-PRPP.</text>
</comment>
<dbReference type="GO" id="GO:0000287">
    <property type="term" value="F:magnesium ion binding"/>
    <property type="evidence" value="ECO:0007669"/>
    <property type="project" value="UniProtKB-UniRule"/>
</dbReference>
<evidence type="ECO:0000256" key="7">
    <source>
        <dbReference type="ARBA" id="ARBA00022741"/>
    </source>
</evidence>
<dbReference type="RefSeq" id="WP_114133076.1">
    <property type="nucleotide sequence ID" value="NZ_CP068435.1"/>
</dbReference>
<dbReference type="PANTHER" id="PTHR32315">
    <property type="entry name" value="ADENINE PHOSPHORIBOSYLTRANSFERASE"/>
    <property type="match status" value="1"/>
</dbReference>
<organism evidence="17 18">
    <name type="scientific">Cupriavidus necator</name>
    <name type="common">Alcaligenes eutrophus</name>
    <name type="synonym">Ralstonia eutropha</name>
    <dbReference type="NCBI Taxonomy" id="106590"/>
    <lineage>
        <taxon>Bacteria</taxon>
        <taxon>Pseudomonadati</taxon>
        <taxon>Pseudomonadota</taxon>
        <taxon>Betaproteobacteria</taxon>
        <taxon>Burkholderiales</taxon>
        <taxon>Burkholderiaceae</taxon>
        <taxon>Cupriavidus</taxon>
    </lineage>
</organism>
<keyword evidence="9 15" id="KW-0342">GTP-binding</keyword>
<name>A0A367PGU2_CUPNE</name>
<dbReference type="CDD" id="cd06223">
    <property type="entry name" value="PRTases_typeI"/>
    <property type="match status" value="1"/>
</dbReference>
<dbReference type="NCBIfam" id="NF001097">
    <property type="entry name" value="PRK00129.1"/>
    <property type="match status" value="1"/>
</dbReference>
<dbReference type="SUPFAM" id="SSF53271">
    <property type="entry name" value="PRTase-like"/>
    <property type="match status" value="1"/>
</dbReference>
<dbReference type="Gene3D" id="3.40.50.2020">
    <property type="match status" value="1"/>
</dbReference>
<comment type="caution">
    <text evidence="17">The sequence shown here is derived from an EMBL/GenBank/DDBJ whole genome shotgun (WGS) entry which is preliminary data.</text>
</comment>
<dbReference type="InterPro" id="IPR000836">
    <property type="entry name" value="PRTase_dom"/>
</dbReference>
<dbReference type="GO" id="GO:0005525">
    <property type="term" value="F:GTP binding"/>
    <property type="evidence" value="ECO:0007669"/>
    <property type="project" value="UniProtKB-KW"/>
</dbReference>
<evidence type="ECO:0000256" key="12">
    <source>
        <dbReference type="ARBA" id="ARBA00056901"/>
    </source>
</evidence>
<proteinExistence type="inferred from homology"/>
<dbReference type="InterPro" id="IPR029057">
    <property type="entry name" value="PRTase-like"/>
</dbReference>
<dbReference type="EMBL" id="QDHA01000041">
    <property type="protein sequence ID" value="RCJ07098.1"/>
    <property type="molecule type" value="Genomic_DNA"/>
</dbReference>
<evidence type="ECO:0000256" key="9">
    <source>
        <dbReference type="ARBA" id="ARBA00023134"/>
    </source>
</evidence>
<keyword evidence="7 15" id="KW-0547">Nucleotide-binding</keyword>
<dbReference type="EC" id="2.4.2.9" evidence="3 15"/>
<protein>
    <recommendedName>
        <fullName evidence="13 15">Uracil phosphoribosyltransferase</fullName>
        <ecNumber evidence="3 15">2.4.2.9</ecNumber>
    </recommendedName>
    <alternativeName>
        <fullName evidence="10 15">UMP pyrophosphorylase</fullName>
    </alternativeName>
    <alternativeName>
        <fullName evidence="14 15">UPRTase</fullName>
    </alternativeName>
</protein>
<dbReference type="InterPro" id="IPR050054">
    <property type="entry name" value="UPRTase/APRTase"/>
</dbReference>
<dbReference type="HAMAP" id="MF_01218_B">
    <property type="entry name" value="Upp_B"/>
    <property type="match status" value="1"/>
</dbReference>
<feature type="binding site" evidence="15">
    <location>
        <begin position="218"/>
        <end position="220"/>
    </location>
    <ligand>
        <name>uracil</name>
        <dbReference type="ChEBI" id="CHEBI:17568"/>
    </ligand>
</feature>
<dbReference type="InterPro" id="IPR005765">
    <property type="entry name" value="UPRT"/>
</dbReference>
<evidence type="ECO:0000256" key="13">
    <source>
        <dbReference type="ARBA" id="ARBA00072146"/>
    </source>
</evidence>
<keyword evidence="6 15" id="KW-0808">Transferase</keyword>
<comment type="activity regulation">
    <text evidence="15">Allosterically activated by GTP.</text>
</comment>
<feature type="binding site" evidence="15">
    <location>
        <position position="213"/>
    </location>
    <ligand>
        <name>uracil</name>
        <dbReference type="ChEBI" id="CHEBI:17568"/>
    </ligand>
</feature>
<gene>
    <name evidence="15" type="primary">upp</name>
    <name evidence="17" type="ORF">DDK22_17920</name>
</gene>
<evidence type="ECO:0000313" key="18">
    <source>
        <dbReference type="Proteomes" id="UP000253501"/>
    </source>
</evidence>
<evidence type="ECO:0000256" key="6">
    <source>
        <dbReference type="ARBA" id="ARBA00022679"/>
    </source>
</evidence>
<dbReference type="FunFam" id="3.40.50.2020:FF:000003">
    <property type="entry name" value="Uracil phosphoribosyltransferase"/>
    <property type="match status" value="1"/>
</dbReference>
<evidence type="ECO:0000256" key="3">
    <source>
        <dbReference type="ARBA" id="ARBA00011894"/>
    </source>
</evidence>
<dbReference type="Pfam" id="PF14681">
    <property type="entry name" value="UPRTase"/>
    <property type="match status" value="1"/>
</dbReference>
<accession>A0A367PGU2</accession>
<keyword evidence="4 15" id="KW-0021">Allosteric enzyme</keyword>
<dbReference type="GO" id="GO:0044206">
    <property type="term" value="P:UMP salvage"/>
    <property type="evidence" value="ECO:0007669"/>
    <property type="project" value="UniProtKB-UniRule"/>
</dbReference>
<feature type="domain" description="Phosphoribosyltransferase" evidence="16">
    <location>
        <begin position="25"/>
        <end position="227"/>
    </location>
</feature>
<dbReference type="NCBIfam" id="TIGR01091">
    <property type="entry name" value="upp"/>
    <property type="match status" value="1"/>
</dbReference>
<feature type="binding site" evidence="15">
    <location>
        <position position="123"/>
    </location>
    <ligand>
        <name>5-phospho-alpha-D-ribose 1-diphosphate</name>
        <dbReference type="ChEBI" id="CHEBI:58017"/>
    </ligand>
</feature>
<dbReference type="AlphaFoldDB" id="A0A367PGU2"/>
<evidence type="ECO:0000256" key="8">
    <source>
        <dbReference type="ARBA" id="ARBA00022842"/>
    </source>
</evidence>
<evidence type="ECO:0000256" key="2">
    <source>
        <dbReference type="ARBA" id="ARBA00009516"/>
    </source>
</evidence>
<feature type="binding site" evidence="15">
    <location>
        <begin position="150"/>
        <end position="158"/>
    </location>
    <ligand>
        <name>5-phospho-alpha-D-ribose 1-diphosphate</name>
        <dbReference type="ChEBI" id="CHEBI:58017"/>
    </ligand>
</feature>
<evidence type="ECO:0000256" key="1">
    <source>
        <dbReference type="ARBA" id="ARBA00005180"/>
    </source>
</evidence>
<dbReference type="GO" id="GO:0004845">
    <property type="term" value="F:uracil phosphoribosyltransferase activity"/>
    <property type="evidence" value="ECO:0007669"/>
    <property type="project" value="UniProtKB-UniRule"/>
</dbReference>
<keyword evidence="8 15" id="KW-0460">Magnesium</keyword>
<reference evidence="17 18" key="1">
    <citation type="submission" date="2018-04" db="EMBL/GenBank/DDBJ databases">
        <title>Cupriavidus necator CR12 genome sequencing and assembly.</title>
        <authorList>
            <person name="Ben Fekih I."/>
            <person name="Mazhar H.S."/>
            <person name="Bello S.K."/>
            <person name="Rensing C."/>
        </authorList>
    </citation>
    <scope>NUCLEOTIDE SEQUENCE [LARGE SCALE GENOMIC DNA]</scope>
    <source>
        <strain evidence="17 18">CR12</strain>
    </source>
</reference>
<dbReference type="UniPathway" id="UPA00574">
    <property type="reaction ID" value="UER00636"/>
</dbReference>
<feature type="binding site" evidence="15">
    <location>
        <position position="219"/>
    </location>
    <ligand>
        <name>5-phospho-alpha-D-ribose 1-diphosphate</name>
        <dbReference type="ChEBI" id="CHEBI:58017"/>
    </ligand>
</feature>
<evidence type="ECO:0000256" key="4">
    <source>
        <dbReference type="ARBA" id="ARBA00022533"/>
    </source>
</evidence>
<dbReference type="GO" id="GO:0005737">
    <property type="term" value="C:cytoplasm"/>
    <property type="evidence" value="ECO:0007669"/>
    <property type="project" value="UniProtKB-ARBA"/>
</dbReference>
<comment type="catalytic activity">
    <reaction evidence="11 15">
        <text>UMP + diphosphate = 5-phospho-alpha-D-ribose 1-diphosphate + uracil</text>
        <dbReference type="Rhea" id="RHEA:13017"/>
        <dbReference type="ChEBI" id="CHEBI:17568"/>
        <dbReference type="ChEBI" id="CHEBI:33019"/>
        <dbReference type="ChEBI" id="CHEBI:57865"/>
        <dbReference type="ChEBI" id="CHEBI:58017"/>
        <dbReference type="EC" id="2.4.2.9"/>
    </reaction>
</comment>
<dbReference type="PANTHER" id="PTHR32315:SF4">
    <property type="entry name" value="URACIL PHOSPHORIBOSYLTRANSFERASE, CHLOROPLASTIC"/>
    <property type="match status" value="1"/>
</dbReference>
<evidence type="ECO:0000256" key="15">
    <source>
        <dbReference type="HAMAP-Rule" id="MF_01218"/>
    </source>
</evidence>
<sequence length="228" mass="24786">MNDMSAVPAVDPLDADAAGVPGVLVVDHPLVQHKVTLVRSEETTTDNFRRLVREISQLLTYEATRDLAMETVAIRTPIAPMQSRVLSGKKLCLVSILRAGNGFIDGMLELLPAARVGHIGLYRDPETLEPIEYYFKMPEDIQERMVIVVDPMLATGNSAIAALNRLKEAGVTTMKYVCLIASRPGLRALRAAHPEVGIVTAAIDDTLNEHGYIVPGLGDAGDRLYGTR</sequence>
<comment type="similarity">
    <text evidence="2 15">Belongs to the UPRTase family.</text>
</comment>
<evidence type="ECO:0000256" key="11">
    <source>
        <dbReference type="ARBA" id="ARBA00052919"/>
    </source>
</evidence>
<feature type="binding site" evidence="15">
    <location>
        <position position="98"/>
    </location>
    <ligand>
        <name>5-phospho-alpha-D-ribose 1-diphosphate</name>
        <dbReference type="ChEBI" id="CHEBI:58017"/>
    </ligand>
</feature>